<dbReference type="SMART" id="SM00267">
    <property type="entry name" value="GGDEF"/>
    <property type="match status" value="1"/>
</dbReference>
<evidence type="ECO:0000259" key="1">
    <source>
        <dbReference type="PROSITE" id="PS50887"/>
    </source>
</evidence>
<evidence type="ECO:0000313" key="3">
    <source>
        <dbReference type="Proteomes" id="UP000000771"/>
    </source>
</evidence>
<dbReference type="Proteomes" id="UP000000771">
    <property type="component" value="Chromosome"/>
</dbReference>
<dbReference type="OrthoDB" id="23692at2"/>
<dbReference type="Pfam" id="PF00990">
    <property type="entry name" value="GGDEF"/>
    <property type="match status" value="1"/>
</dbReference>
<dbReference type="eggNOG" id="COG2199">
    <property type="taxonomic scope" value="Bacteria"/>
</dbReference>
<sequence>MGHDSSSIILRGRDQITHDALAQQLRLLRTHAGAMGVAVVRVGDDGRVVIEALDMDRALLREGEEIVVTDPKVLPERADAPSLRPGRIESDLLTFSPLHGLVLVPFESPQDQSLALLVFAARPLLVTDDALVLAARTIETFLIAASRFTEELRYLKGTLTQSEFYSDRDPLTHALNRRGFIGLLHRLEADWPHRRMAYAIIVADLDHLKQVNDHQGHAAGDALIQRFVETLRSNLREPENVGRLGGDEFAVVAKLRTPAETQILLNRLRTALDAAGIAASLGAASRDVPMPLEELLVLADRAMYDDKFRRHEAIEGIEATAPSLFEPTL</sequence>
<proteinExistence type="predicted"/>
<dbReference type="SUPFAM" id="SSF55073">
    <property type="entry name" value="Nucleotide cyclase"/>
    <property type="match status" value="1"/>
</dbReference>
<dbReference type="InterPro" id="IPR050469">
    <property type="entry name" value="Diguanylate_Cyclase"/>
</dbReference>
<dbReference type="RefSeq" id="WP_015798498.1">
    <property type="nucleotide sequence ID" value="NC_013124.1"/>
</dbReference>
<protein>
    <submittedName>
        <fullName evidence="2">Diguanylate cyclase</fullName>
    </submittedName>
</protein>
<dbReference type="STRING" id="525909.Afer_1078"/>
<dbReference type="InterPro" id="IPR043128">
    <property type="entry name" value="Rev_trsase/Diguanyl_cyclase"/>
</dbReference>
<dbReference type="CDD" id="cd01949">
    <property type="entry name" value="GGDEF"/>
    <property type="match status" value="1"/>
</dbReference>
<dbReference type="KEGG" id="afo:Afer_1078"/>
<gene>
    <name evidence="2" type="ordered locus">Afer_1078</name>
</gene>
<dbReference type="InterPro" id="IPR029787">
    <property type="entry name" value="Nucleotide_cyclase"/>
</dbReference>
<accession>C7LZ54</accession>
<evidence type="ECO:0000313" key="2">
    <source>
        <dbReference type="EMBL" id="ACU54012.1"/>
    </source>
</evidence>
<dbReference type="EMBL" id="CP001631">
    <property type="protein sequence ID" value="ACU54012.1"/>
    <property type="molecule type" value="Genomic_DNA"/>
</dbReference>
<dbReference type="InterPro" id="IPR000160">
    <property type="entry name" value="GGDEF_dom"/>
</dbReference>
<dbReference type="PANTHER" id="PTHR45138">
    <property type="entry name" value="REGULATORY COMPONENTS OF SENSORY TRANSDUCTION SYSTEM"/>
    <property type="match status" value="1"/>
</dbReference>
<feature type="domain" description="GGDEF" evidence="1">
    <location>
        <begin position="196"/>
        <end position="319"/>
    </location>
</feature>
<dbReference type="AlphaFoldDB" id="C7LZ54"/>
<dbReference type="Gene3D" id="3.30.70.270">
    <property type="match status" value="1"/>
</dbReference>
<dbReference type="NCBIfam" id="TIGR00254">
    <property type="entry name" value="GGDEF"/>
    <property type="match status" value="1"/>
</dbReference>
<keyword evidence="3" id="KW-1185">Reference proteome</keyword>
<dbReference type="PANTHER" id="PTHR45138:SF9">
    <property type="entry name" value="DIGUANYLATE CYCLASE DGCM-RELATED"/>
    <property type="match status" value="1"/>
</dbReference>
<name>C7LZ54_ACIFD</name>
<dbReference type="GO" id="GO:0052621">
    <property type="term" value="F:diguanylate cyclase activity"/>
    <property type="evidence" value="ECO:0007669"/>
    <property type="project" value="TreeGrafter"/>
</dbReference>
<dbReference type="HOGENOM" id="CLU_843660_0_0_11"/>
<organism evidence="2 3">
    <name type="scientific">Acidimicrobium ferrooxidans (strain DSM 10331 / JCM 15462 / NBRC 103882 / ICP)</name>
    <dbReference type="NCBI Taxonomy" id="525909"/>
    <lineage>
        <taxon>Bacteria</taxon>
        <taxon>Bacillati</taxon>
        <taxon>Actinomycetota</taxon>
        <taxon>Acidimicrobiia</taxon>
        <taxon>Acidimicrobiales</taxon>
        <taxon>Acidimicrobiaceae</taxon>
        <taxon>Acidimicrobium</taxon>
    </lineage>
</organism>
<reference evidence="2 3" key="1">
    <citation type="journal article" date="2009" name="Stand. Genomic Sci.">
        <title>Complete genome sequence of Acidimicrobium ferrooxidans type strain (ICP).</title>
        <authorList>
            <person name="Clum A."/>
            <person name="Nolan M."/>
            <person name="Lang E."/>
            <person name="Glavina Del Rio T."/>
            <person name="Tice H."/>
            <person name="Copeland A."/>
            <person name="Cheng J.F."/>
            <person name="Lucas S."/>
            <person name="Chen F."/>
            <person name="Bruce D."/>
            <person name="Goodwin L."/>
            <person name="Pitluck S."/>
            <person name="Ivanova N."/>
            <person name="Mavrommatis K."/>
            <person name="Mikhailova N."/>
            <person name="Pati A."/>
            <person name="Chen A."/>
            <person name="Palaniappan K."/>
            <person name="Goker M."/>
            <person name="Spring S."/>
            <person name="Land M."/>
            <person name="Hauser L."/>
            <person name="Chang Y.J."/>
            <person name="Jeffries C.C."/>
            <person name="Chain P."/>
            <person name="Bristow J."/>
            <person name="Eisen J.A."/>
            <person name="Markowitz V."/>
            <person name="Hugenholtz P."/>
            <person name="Kyrpides N.C."/>
            <person name="Klenk H.P."/>
            <person name="Lapidus A."/>
        </authorList>
    </citation>
    <scope>NUCLEOTIDE SEQUENCE [LARGE SCALE GENOMIC DNA]</scope>
    <source>
        <strain evidence="3">DSM 10331 / JCM 15462 / NBRC 103882 / ICP</strain>
    </source>
</reference>
<dbReference type="PROSITE" id="PS50887">
    <property type="entry name" value="GGDEF"/>
    <property type="match status" value="1"/>
</dbReference>